<accession>A0A9W9I621</accession>
<dbReference type="Gene3D" id="3.40.50.720">
    <property type="entry name" value="NAD(P)-binding Rossmann-like Domain"/>
    <property type="match status" value="1"/>
</dbReference>
<keyword evidence="2" id="KW-1185">Reference proteome</keyword>
<dbReference type="PANTHER" id="PTHR14097">
    <property type="entry name" value="OXIDOREDUCTASE HTATIP2"/>
    <property type="match status" value="1"/>
</dbReference>
<protein>
    <submittedName>
        <fullName evidence="1">Botcinic acid biosynthesis cluster B protein 16</fullName>
    </submittedName>
</protein>
<dbReference type="Proteomes" id="UP001149163">
    <property type="component" value="Unassembled WGS sequence"/>
</dbReference>
<organism evidence="1 2">
    <name type="scientific">Penicillium canariense</name>
    <dbReference type="NCBI Taxonomy" id="189055"/>
    <lineage>
        <taxon>Eukaryota</taxon>
        <taxon>Fungi</taxon>
        <taxon>Dikarya</taxon>
        <taxon>Ascomycota</taxon>
        <taxon>Pezizomycotina</taxon>
        <taxon>Eurotiomycetes</taxon>
        <taxon>Eurotiomycetidae</taxon>
        <taxon>Eurotiales</taxon>
        <taxon>Aspergillaceae</taxon>
        <taxon>Penicillium</taxon>
    </lineage>
</organism>
<dbReference type="AlphaFoldDB" id="A0A9W9I621"/>
<dbReference type="RefSeq" id="XP_056544147.1">
    <property type="nucleotide sequence ID" value="XM_056685405.1"/>
</dbReference>
<comment type="caution">
    <text evidence="1">The sequence shown here is derived from an EMBL/GenBank/DDBJ whole genome shotgun (WGS) entry which is preliminary data.</text>
</comment>
<name>A0A9W9I621_9EURO</name>
<evidence type="ECO:0000313" key="1">
    <source>
        <dbReference type="EMBL" id="KAJ5167686.1"/>
    </source>
</evidence>
<dbReference type="InterPro" id="IPR036291">
    <property type="entry name" value="NAD(P)-bd_dom_sf"/>
</dbReference>
<dbReference type="EMBL" id="JAPQKN010000002">
    <property type="protein sequence ID" value="KAJ5167686.1"/>
    <property type="molecule type" value="Genomic_DNA"/>
</dbReference>
<dbReference type="PANTHER" id="PTHR14097:SF8">
    <property type="entry name" value="NAD(P)-BINDING DOMAIN-CONTAINING PROTEIN"/>
    <property type="match status" value="1"/>
</dbReference>
<reference evidence="1" key="1">
    <citation type="submission" date="2022-11" db="EMBL/GenBank/DDBJ databases">
        <authorList>
            <person name="Petersen C."/>
        </authorList>
    </citation>
    <scope>NUCLEOTIDE SEQUENCE</scope>
    <source>
        <strain evidence="1">IBT 26290</strain>
    </source>
</reference>
<proteinExistence type="predicted"/>
<gene>
    <name evidence="1" type="ORF">N7482_003280</name>
</gene>
<dbReference type="OrthoDB" id="9975943at2759"/>
<dbReference type="SUPFAM" id="SSF51735">
    <property type="entry name" value="NAD(P)-binding Rossmann-fold domains"/>
    <property type="match status" value="1"/>
</dbReference>
<evidence type="ECO:0000313" key="2">
    <source>
        <dbReference type="Proteomes" id="UP001149163"/>
    </source>
</evidence>
<reference evidence="1" key="2">
    <citation type="journal article" date="2023" name="IMA Fungus">
        <title>Comparative genomic study of the Penicillium genus elucidates a diverse pangenome and 15 lateral gene transfer events.</title>
        <authorList>
            <person name="Petersen C."/>
            <person name="Sorensen T."/>
            <person name="Nielsen M.R."/>
            <person name="Sondergaard T.E."/>
            <person name="Sorensen J.L."/>
            <person name="Fitzpatrick D.A."/>
            <person name="Frisvad J.C."/>
            <person name="Nielsen K.L."/>
        </authorList>
    </citation>
    <scope>NUCLEOTIDE SEQUENCE</scope>
    <source>
        <strain evidence="1">IBT 26290</strain>
    </source>
</reference>
<sequence>MHIILTGATGLVGSAALVALRARPDISKISILSRRPVPMLEDSKDDRIEVIVHDFKHYDTSLQDRLRGAHGCVWALGISQTAVSKEEYIHITKTMTLEAAQAFEKLKSDESSAFNFVFVSGEGATSEPGRFTPLFGRVKGETESALMEMETQNPDFRPLIVRPAFVDPKSHQAILPWIPQGSVAKRVAETAFGPVIRVFFKASHSPTAPLGEFLAGLAMGKFDGKLKGEGVETHGGSSLITNVGFRRLMELN</sequence>
<dbReference type="GeneID" id="81424581"/>